<feature type="domain" description="hAT-like transposase RNase-H fold" evidence="2">
    <location>
        <begin position="173"/>
        <end position="244"/>
    </location>
</feature>
<evidence type="ECO:0000313" key="4">
    <source>
        <dbReference type="Proteomes" id="UP000594263"/>
    </source>
</evidence>
<dbReference type="InterPro" id="IPR012337">
    <property type="entry name" value="RNaseH-like_sf"/>
</dbReference>
<dbReference type="AlphaFoldDB" id="A0A7N0VCY4"/>
<keyword evidence="1" id="KW-0238">DNA-binding</keyword>
<keyword evidence="4" id="KW-1185">Reference proteome</keyword>
<dbReference type="EnsemblPlants" id="Kaladp0498s0001.1.v1.1">
    <property type="protein sequence ID" value="Kaladp0498s0001.1.v1.1"/>
    <property type="gene ID" value="Kaladp0498s0001.v1.1"/>
</dbReference>
<dbReference type="Gramene" id="Kaladp0498s0001.1.v1.1">
    <property type="protein sequence ID" value="Kaladp0498s0001.1.v1.1"/>
    <property type="gene ID" value="Kaladp0498s0001.v1.1"/>
</dbReference>
<dbReference type="SUPFAM" id="SSF53098">
    <property type="entry name" value="Ribonuclease H-like"/>
    <property type="match status" value="1"/>
</dbReference>
<dbReference type="GO" id="GO:0003677">
    <property type="term" value="F:DNA binding"/>
    <property type="evidence" value="ECO:0007669"/>
    <property type="project" value="UniProtKB-KW"/>
</dbReference>
<evidence type="ECO:0000259" key="2">
    <source>
        <dbReference type="Pfam" id="PF14372"/>
    </source>
</evidence>
<reference evidence="3" key="1">
    <citation type="submission" date="2021-01" db="UniProtKB">
        <authorList>
            <consortium name="EnsemblPlants"/>
        </authorList>
    </citation>
    <scope>IDENTIFICATION</scope>
</reference>
<organism evidence="3 4">
    <name type="scientific">Kalanchoe fedtschenkoi</name>
    <name type="common">Lavender scallops</name>
    <name type="synonym">South American air plant</name>
    <dbReference type="NCBI Taxonomy" id="63787"/>
    <lineage>
        <taxon>Eukaryota</taxon>
        <taxon>Viridiplantae</taxon>
        <taxon>Streptophyta</taxon>
        <taxon>Embryophyta</taxon>
        <taxon>Tracheophyta</taxon>
        <taxon>Spermatophyta</taxon>
        <taxon>Magnoliopsida</taxon>
        <taxon>eudicotyledons</taxon>
        <taxon>Gunneridae</taxon>
        <taxon>Pentapetalae</taxon>
        <taxon>Saxifragales</taxon>
        <taxon>Crassulaceae</taxon>
        <taxon>Kalanchoe</taxon>
    </lineage>
</organism>
<evidence type="ECO:0000313" key="3">
    <source>
        <dbReference type="EnsemblPlants" id="Kaladp0498s0001.1.v1.1"/>
    </source>
</evidence>
<accession>A0A7N0VCY4</accession>
<dbReference type="InterPro" id="IPR052035">
    <property type="entry name" value="ZnF_BED_domain_contain"/>
</dbReference>
<dbReference type="PANTHER" id="PTHR46481">
    <property type="entry name" value="ZINC FINGER BED DOMAIN-CONTAINING PROTEIN 4"/>
    <property type="match status" value="1"/>
</dbReference>
<protein>
    <recommendedName>
        <fullName evidence="2">hAT-like transposase RNase-H fold domain-containing protein</fullName>
    </recommendedName>
</protein>
<proteinExistence type="predicted"/>
<dbReference type="Pfam" id="PF14372">
    <property type="entry name" value="hAT-like_RNase-H"/>
    <property type="match status" value="1"/>
</dbReference>
<dbReference type="PANTHER" id="PTHR46481:SF7">
    <property type="entry name" value="ZINC FINGER BED DOMAIN-CONTAINING PROTEIN RICESLEEPER 2-LIKE"/>
    <property type="match status" value="1"/>
</dbReference>
<dbReference type="OMA" id="CCERDEN"/>
<dbReference type="Proteomes" id="UP000594263">
    <property type="component" value="Unplaced"/>
</dbReference>
<dbReference type="InterPro" id="IPR025525">
    <property type="entry name" value="hAT-like_transposase_RNase-H"/>
</dbReference>
<sequence length="248" mass="28920">MIEWGIKKIFTMTVDNASSNDTAVAHLKKKISNKNAFVMDGEYFHIRCCAHIINLIVKDGMKEEGGSVEKIRAVVRYIRASPQRSEQFKICCERDENPYKNNLVLDVPTRWNYTYLMLETALKFQKSIERYEESDPFFAVEIGINSPTSNDWKNAQVFCKFLKTFFEVTKKLSGSLYVTSNSYFHDIMTIQSTIYSWSNSRDPVLKNMADRMSLKFDKYWGCVDKINMLLLIAVVMDPRYKLKLRLMS</sequence>
<name>A0A7N0VCY4_KALFE</name>
<evidence type="ECO:0000256" key="1">
    <source>
        <dbReference type="ARBA" id="ARBA00023125"/>
    </source>
</evidence>